<feature type="region of interest" description="Disordered" evidence="2">
    <location>
        <begin position="327"/>
        <end position="365"/>
    </location>
</feature>
<feature type="region of interest" description="Disordered" evidence="2">
    <location>
        <begin position="1"/>
        <end position="155"/>
    </location>
</feature>
<dbReference type="EMBL" id="JAESVG020000010">
    <property type="protein sequence ID" value="KAG8623233.1"/>
    <property type="molecule type" value="Genomic_DNA"/>
</dbReference>
<dbReference type="AlphaFoldDB" id="A0A8K0PDL8"/>
<sequence>MNASAGREAEGTIARRPVPGNQGAQGRHLGNASSAAASTFASRARARSQSRSQERGRGRGVLAGTAVAPAPLPLGTASASAPGSRAGSVTGGQGRRRGGRPAGEEGRDRVYPISGEGVILSNVTPPRTPRVGEGLDLPARSAEYDSAPPTPRVYEAEPVPNYVYGAEYDAEEVVGRLARDAQRSEDLAEARRSFVPMDEPGSWSANRTEPLPRVTPRASRPVMRKVEKTEEEKEEGLQQQGLKREGSLGRFGKKVLGVVKKAPRSRAGSVAGSRPGSPHSQRKEEKMGLQRSGSLVDKALDFFAPDRHEVAAAGKGQGFKGRMRIKAGLPASAGPTTPKPEAVEKKDSLDSGTSEPQDDEIWGFSRRMSSRLEAMEKEAEAARKRDEEYQARQTELNRQRAMAMLSGEDATEVRPSTSDSRVTTFSQFINARDSMESVKPPAPLKIVKENEREPREIWNEIKRAQGRQTSESPELHAANQRPAPEQTSAPLTKDKGKDKDASGMFGMSYIPFAEFQKVAAKMHMPWEEKKQPRGFSCGSDMSFADCGAPDMMEECSRCGLVPTGAHFLRNGLCAKCR</sequence>
<dbReference type="Proteomes" id="UP000809789">
    <property type="component" value="Unassembled WGS sequence"/>
</dbReference>
<organism evidence="3 4">
    <name type="scientific">Elsinoe batatas</name>
    <dbReference type="NCBI Taxonomy" id="2601811"/>
    <lineage>
        <taxon>Eukaryota</taxon>
        <taxon>Fungi</taxon>
        <taxon>Dikarya</taxon>
        <taxon>Ascomycota</taxon>
        <taxon>Pezizomycotina</taxon>
        <taxon>Dothideomycetes</taxon>
        <taxon>Dothideomycetidae</taxon>
        <taxon>Myriangiales</taxon>
        <taxon>Elsinoaceae</taxon>
        <taxon>Elsinoe</taxon>
    </lineage>
</organism>
<proteinExistence type="predicted"/>
<comment type="caution">
    <text evidence="3">The sequence shown here is derived from an EMBL/GenBank/DDBJ whole genome shotgun (WGS) entry which is preliminary data.</text>
</comment>
<gene>
    <name evidence="3" type="ORF">KVT40_008209</name>
</gene>
<feature type="region of interest" description="Disordered" evidence="2">
    <location>
        <begin position="463"/>
        <end position="500"/>
    </location>
</feature>
<keyword evidence="4" id="KW-1185">Reference proteome</keyword>
<feature type="coiled-coil region" evidence="1">
    <location>
        <begin position="365"/>
        <end position="399"/>
    </location>
</feature>
<accession>A0A8K0PDL8</accession>
<feature type="compositionally biased region" description="Low complexity" evidence="2">
    <location>
        <begin position="75"/>
        <end position="88"/>
    </location>
</feature>
<feature type="region of interest" description="Disordered" evidence="2">
    <location>
        <begin position="183"/>
        <end position="292"/>
    </location>
</feature>
<keyword evidence="1" id="KW-0175">Coiled coil</keyword>
<name>A0A8K0PDL8_9PEZI</name>
<evidence type="ECO:0000313" key="3">
    <source>
        <dbReference type="EMBL" id="KAG8623233.1"/>
    </source>
</evidence>
<feature type="compositionally biased region" description="Low complexity" evidence="2">
    <location>
        <begin position="32"/>
        <end position="51"/>
    </location>
</feature>
<evidence type="ECO:0000256" key="1">
    <source>
        <dbReference type="SAM" id="Coils"/>
    </source>
</evidence>
<evidence type="ECO:0000313" key="4">
    <source>
        <dbReference type="Proteomes" id="UP000809789"/>
    </source>
</evidence>
<dbReference type="OrthoDB" id="3919136at2759"/>
<feature type="compositionally biased region" description="Basic and acidic residues" evidence="2">
    <location>
        <begin position="183"/>
        <end position="192"/>
    </location>
</feature>
<reference evidence="3" key="1">
    <citation type="submission" date="2021-07" db="EMBL/GenBank/DDBJ databases">
        <title>Elsinoe batatas strain:CRI-CJ2 Genome sequencing and assembly.</title>
        <authorList>
            <person name="Huang L."/>
        </authorList>
    </citation>
    <scope>NUCLEOTIDE SEQUENCE</scope>
    <source>
        <strain evidence="3">CRI-CJ2</strain>
    </source>
</reference>
<evidence type="ECO:0000256" key="2">
    <source>
        <dbReference type="SAM" id="MobiDB-lite"/>
    </source>
</evidence>
<protein>
    <submittedName>
        <fullName evidence="3">Uncharacterized protein</fullName>
    </submittedName>
</protein>